<dbReference type="EMBL" id="JAEHOI010000011">
    <property type="protein sequence ID" value="MBK0422725.1"/>
    <property type="molecule type" value="Genomic_DNA"/>
</dbReference>
<sequence length="55" mass="6412">MLGHKHREEREEEHAMELAREQAAEAVDASETDDAEFDSNERVEEQVERDDVRDA</sequence>
<feature type="compositionally biased region" description="Basic and acidic residues" evidence="1">
    <location>
        <begin position="1"/>
        <end position="23"/>
    </location>
</feature>
<proteinExistence type="predicted"/>
<evidence type="ECO:0000256" key="1">
    <source>
        <dbReference type="SAM" id="MobiDB-lite"/>
    </source>
</evidence>
<reference evidence="2" key="1">
    <citation type="submission" date="2020-12" db="EMBL/GenBank/DDBJ databases">
        <title>Leucobacter sp. CAS2, isolated from Chromium sludge.</title>
        <authorList>
            <person name="Xu Z."/>
        </authorList>
    </citation>
    <scope>NUCLEOTIDE SEQUENCE</scope>
    <source>
        <strain evidence="2">CSA2</strain>
    </source>
</reference>
<keyword evidence="3" id="KW-1185">Reference proteome</keyword>
<name>A0A934QEV6_9MICO</name>
<dbReference type="AlphaFoldDB" id="A0A934QEV6"/>
<comment type="caution">
    <text evidence="2">The sequence shown here is derived from an EMBL/GenBank/DDBJ whole genome shotgun (WGS) entry which is preliminary data.</text>
</comment>
<gene>
    <name evidence="2" type="ORF">JD292_11645</name>
</gene>
<feature type="compositionally biased region" description="Basic and acidic residues" evidence="1">
    <location>
        <begin position="39"/>
        <end position="55"/>
    </location>
</feature>
<accession>A0A934QEV6</accession>
<evidence type="ECO:0000313" key="2">
    <source>
        <dbReference type="EMBL" id="MBK0422725.1"/>
    </source>
</evidence>
<feature type="region of interest" description="Disordered" evidence="1">
    <location>
        <begin position="1"/>
        <end position="55"/>
    </location>
</feature>
<evidence type="ECO:0000313" key="3">
    <source>
        <dbReference type="Proteomes" id="UP000618733"/>
    </source>
</evidence>
<organism evidence="2 3">
    <name type="scientific">Leucobacter edaphi</name>
    <dbReference type="NCBI Taxonomy" id="2796472"/>
    <lineage>
        <taxon>Bacteria</taxon>
        <taxon>Bacillati</taxon>
        <taxon>Actinomycetota</taxon>
        <taxon>Actinomycetes</taxon>
        <taxon>Micrococcales</taxon>
        <taxon>Microbacteriaceae</taxon>
        <taxon>Leucobacter</taxon>
    </lineage>
</organism>
<dbReference type="RefSeq" id="WP_200132914.1">
    <property type="nucleotide sequence ID" value="NZ_JAEHOI010000011.1"/>
</dbReference>
<protein>
    <submittedName>
        <fullName evidence="2">Uncharacterized protein</fullName>
    </submittedName>
</protein>
<feature type="compositionally biased region" description="Acidic residues" evidence="1">
    <location>
        <begin position="28"/>
        <end position="38"/>
    </location>
</feature>
<dbReference type="Proteomes" id="UP000618733">
    <property type="component" value="Unassembled WGS sequence"/>
</dbReference>